<accession>A0A3D9RX00</accession>
<organism evidence="1 2">
    <name type="scientific">Paenibacillus taihuensis</name>
    <dbReference type="NCBI Taxonomy" id="1156355"/>
    <lineage>
        <taxon>Bacteria</taxon>
        <taxon>Bacillati</taxon>
        <taxon>Bacillota</taxon>
        <taxon>Bacilli</taxon>
        <taxon>Bacillales</taxon>
        <taxon>Paenibacillaceae</taxon>
        <taxon>Paenibacillus</taxon>
    </lineage>
</organism>
<keyword evidence="2" id="KW-1185">Reference proteome</keyword>
<evidence type="ECO:0000313" key="1">
    <source>
        <dbReference type="EMBL" id="REE84500.1"/>
    </source>
</evidence>
<gene>
    <name evidence="1" type="ORF">A8990_11434</name>
</gene>
<proteinExistence type="predicted"/>
<reference evidence="1 2" key="1">
    <citation type="submission" date="2018-08" db="EMBL/GenBank/DDBJ databases">
        <title>Genomic Encyclopedia of Type Strains, Phase III (KMG-III): the genomes of soil and plant-associated and newly described type strains.</title>
        <authorList>
            <person name="Whitman W."/>
        </authorList>
    </citation>
    <scope>NUCLEOTIDE SEQUENCE [LARGE SCALE GENOMIC DNA]</scope>
    <source>
        <strain evidence="1 2">CGMCC 1.10966</strain>
    </source>
</reference>
<dbReference type="AlphaFoldDB" id="A0A3D9RX00"/>
<evidence type="ECO:0000313" key="2">
    <source>
        <dbReference type="Proteomes" id="UP000256304"/>
    </source>
</evidence>
<dbReference type="Proteomes" id="UP000256304">
    <property type="component" value="Unassembled WGS sequence"/>
</dbReference>
<dbReference type="EMBL" id="QTTN01000014">
    <property type="protein sequence ID" value="REE84500.1"/>
    <property type="molecule type" value="Genomic_DNA"/>
</dbReference>
<comment type="caution">
    <text evidence="1">The sequence shown here is derived from an EMBL/GenBank/DDBJ whole genome shotgun (WGS) entry which is preliminary data.</text>
</comment>
<name>A0A3D9RX00_9BACL</name>
<sequence>MLNAVVPTFYRGVHPLATMIIDDLFLLPIPHSSYEALNGRMKD</sequence>
<protein>
    <submittedName>
        <fullName evidence="1">Uncharacterized protein</fullName>
    </submittedName>
</protein>